<protein>
    <submittedName>
        <fullName evidence="1">PIPO protein</fullName>
    </submittedName>
</protein>
<evidence type="ECO:0000313" key="1">
    <source>
        <dbReference type="EMBL" id="QBA30690.1"/>
    </source>
</evidence>
<proteinExistence type="predicted"/>
<dbReference type="RefSeq" id="YP_006393467.1">
    <property type="nucleotide sequence ID" value="NC_002350.1"/>
</dbReference>
<dbReference type="GeneID" id="13035961"/>
<dbReference type="KEGG" id="vg:13035961"/>
<name>A0A6B7FCJ2_9POTY</name>
<dbReference type="EMBL" id="MG678443">
    <property type="protein sequence ID" value="QBA30690.1"/>
    <property type="molecule type" value="Genomic_RNA"/>
</dbReference>
<organism evidence="1">
    <name type="scientific">Wheat yellow mosaic virus</name>
    <dbReference type="NCBI Taxonomy" id="75746"/>
    <lineage>
        <taxon>Viruses</taxon>
        <taxon>Riboviria</taxon>
        <taxon>Orthornavirae</taxon>
        <taxon>Pisuviricota</taxon>
        <taxon>Stelpaviricetes</taxon>
        <taxon>Patatavirales</taxon>
        <taxon>Potyviridae</taxon>
        <taxon>Bymovirus</taxon>
        <taxon>Bymovirus triticitessellati</taxon>
    </lineage>
</organism>
<feature type="non-terminal residue" evidence="1">
    <location>
        <position position="1"/>
    </location>
</feature>
<accession>A0A6B7FCJ2</accession>
<sequence length="86" mass="10624">SRRKLRTLCLTPHRARFQDRIWIKGYLLWRTLRFAARLKSMRLWYRAKRVFVGENQKALHVHYPRVDRTYANRLFHAVSSRYTYLS</sequence>
<reference evidence="1" key="1">
    <citation type="submission" date="2017-12" db="EMBL/GenBank/DDBJ databases">
        <title>Isolates of Wheat yellow mosaic virus in China.</title>
        <authorList>
            <person name="Li J."/>
            <person name="Hu L."/>
            <person name="Zhou Y."/>
            <person name="Li L."/>
            <person name="Zhang Y."/>
            <person name="Yang Q."/>
            <person name="Chen J."/>
        </authorList>
    </citation>
    <scope>NUCLEOTIDE SEQUENCE</scope>
    <source>
        <strain evidence="1">HN-XP1</strain>
    </source>
</reference>
<feature type="non-terminal residue" evidence="1">
    <location>
        <position position="86"/>
    </location>
</feature>
<dbReference type="OrthoDB" id="26644at10239"/>